<proteinExistence type="predicted"/>
<name>Q8FQL9_COREF</name>
<accession>Q8FQL9</accession>
<evidence type="ECO:0000313" key="2">
    <source>
        <dbReference type="Proteomes" id="UP000001409"/>
    </source>
</evidence>
<keyword evidence="2" id="KW-1185">Reference proteome</keyword>
<dbReference type="Proteomes" id="UP000001409">
    <property type="component" value="Chromosome"/>
</dbReference>
<organism evidence="1 2">
    <name type="scientific">Corynebacterium efficiens (strain DSM 44549 / YS-314 / AJ 12310 / JCM 11189 / NBRC 100395)</name>
    <dbReference type="NCBI Taxonomy" id="196164"/>
    <lineage>
        <taxon>Bacteria</taxon>
        <taxon>Bacillati</taxon>
        <taxon>Actinomycetota</taxon>
        <taxon>Actinomycetes</taxon>
        <taxon>Mycobacteriales</taxon>
        <taxon>Corynebacteriaceae</taxon>
        <taxon>Corynebacterium</taxon>
    </lineage>
</organism>
<evidence type="ECO:0000313" key="1">
    <source>
        <dbReference type="EMBL" id="BAC17910.1"/>
    </source>
</evidence>
<dbReference type="EMBL" id="BA000035">
    <property type="protein sequence ID" value="BAC17910.1"/>
    <property type="molecule type" value="Genomic_DNA"/>
</dbReference>
<dbReference type="eggNOG" id="ENOG502ZAUP">
    <property type="taxonomic scope" value="Bacteria"/>
</dbReference>
<dbReference type="PANTHER" id="PTHR35309:SF4">
    <property type="entry name" value="TOCOPHEROL CYCLASE"/>
    <property type="match status" value="1"/>
</dbReference>
<reference evidence="1 2" key="1">
    <citation type="journal article" date="2003" name="Genome Res.">
        <title>Comparative complete genome sequence analysis of the amino acid replacements responsible for the thermostability of Corynebacterium efficiens.</title>
        <authorList>
            <person name="Nishio Y."/>
            <person name="Nakamura Y."/>
            <person name="Kawarabayasi Y."/>
            <person name="Usuda Y."/>
            <person name="Kimura E."/>
            <person name="Sugimoto S."/>
            <person name="Matsui K."/>
            <person name="Yamagishi A."/>
            <person name="Kikuchi H."/>
            <person name="Ikeo K."/>
            <person name="Gojobori T."/>
        </authorList>
    </citation>
    <scope>NUCLEOTIDE SEQUENCE [LARGE SCALE GENOMIC DNA]</scope>
    <source>
        <strain evidence="2">DSM 44549 / YS-314 / AJ 12310 / JCM 11189 / NBRC 100395</strain>
    </source>
</reference>
<sequence length="392" mass="42220">MEEGAVAVAAGEVTGHEGCCHGVHCRTPTRHGRNGGAAHTGCVVLGSMSLLKRYRATGADLLFGDPLPAHEGVSMEGYFWRITDPATGRVIIALCGVNQGPDGPWATVGYAAWPNGFIRTDAPDGAWADPDGLGVEGGEGAFEGNRRRLRVDLGPDARLDIRFTDLAPWPHRSMGGSSIFQMVPALNQYWHPWLLGGKASGTAVVGDETWEFTDAQVYAEKNWGREGFPESWWWGQAQGFAEPDACVAFAGGKIHSGPLRTEVTGLVVKLPGGRTFRLGNPVISPVDTRTSDERWELSGRGFGWQVKIHATAPLDRAFILPVPLPSEHRNTAGDLEHLAGELSIEVRRFGRPVWSGRTTLAALEHGGLDRAQQELTRRGLGTEVTFAPPVGL</sequence>
<dbReference type="AlphaFoldDB" id="Q8FQL9"/>
<protein>
    <recommendedName>
        <fullName evidence="3">AttH domain-containing protein</fullName>
    </recommendedName>
</protein>
<dbReference type="Pfam" id="PF14249">
    <property type="entry name" value="Tocopherol_cycl"/>
    <property type="match status" value="1"/>
</dbReference>
<dbReference type="InterPro" id="IPR025893">
    <property type="entry name" value="Tocopherol_cyclase"/>
</dbReference>
<dbReference type="PANTHER" id="PTHR35309">
    <property type="match status" value="1"/>
</dbReference>
<dbReference type="SUPFAM" id="SSF159245">
    <property type="entry name" value="AttH-like"/>
    <property type="match status" value="1"/>
</dbReference>
<dbReference type="STRING" id="196164.gene:10741508"/>
<evidence type="ECO:0008006" key="3">
    <source>
        <dbReference type="Google" id="ProtNLM"/>
    </source>
</evidence>
<dbReference type="GO" id="GO:0009976">
    <property type="term" value="F:tocopherol cyclase activity"/>
    <property type="evidence" value="ECO:0007669"/>
    <property type="project" value="InterPro"/>
</dbReference>
<dbReference type="HOGENOM" id="CLU_844174_0_0_11"/>
<dbReference type="KEGG" id="cef:CE1100"/>